<dbReference type="PRINTS" id="PR00455">
    <property type="entry name" value="HTHTETR"/>
</dbReference>
<organism evidence="6 7">
    <name type="scientific">Streptomyces parvulus</name>
    <dbReference type="NCBI Taxonomy" id="146923"/>
    <lineage>
        <taxon>Bacteria</taxon>
        <taxon>Bacillati</taxon>
        <taxon>Actinomycetota</taxon>
        <taxon>Actinomycetes</taxon>
        <taxon>Kitasatosporales</taxon>
        <taxon>Streptomycetaceae</taxon>
        <taxon>Streptomyces</taxon>
    </lineage>
</organism>
<dbReference type="SUPFAM" id="SSF48498">
    <property type="entry name" value="Tetracyclin repressor-like, C-terminal domain"/>
    <property type="match status" value="1"/>
</dbReference>
<dbReference type="SUPFAM" id="SSF46689">
    <property type="entry name" value="Homeodomain-like"/>
    <property type="match status" value="1"/>
</dbReference>
<dbReference type="InterPro" id="IPR036271">
    <property type="entry name" value="Tet_transcr_reg_TetR-rel_C_sf"/>
</dbReference>
<dbReference type="Pfam" id="PF00440">
    <property type="entry name" value="TetR_N"/>
    <property type="match status" value="1"/>
</dbReference>
<evidence type="ECO:0000259" key="5">
    <source>
        <dbReference type="PROSITE" id="PS50977"/>
    </source>
</evidence>
<keyword evidence="3" id="KW-0804">Transcription</keyword>
<keyword evidence="1" id="KW-0805">Transcription regulation</keyword>
<dbReference type="PROSITE" id="PS50977">
    <property type="entry name" value="HTH_TETR_2"/>
    <property type="match status" value="1"/>
</dbReference>
<evidence type="ECO:0000313" key="6">
    <source>
        <dbReference type="EMBL" id="RDD84360.1"/>
    </source>
</evidence>
<gene>
    <name evidence="6" type="ORF">DVZ84_35740</name>
</gene>
<evidence type="ECO:0000256" key="4">
    <source>
        <dbReference type="PROSITE-ProRule" id="PRU00335"/>
    </source>
</evidence>
<dbReference type="Gene3D" id="1.10.357.10">
    <property type="entry name" value="Tetracycline Repressor, domain 2"/>
    <property type="match status" value="1"/>
</dbReference>
<dbReference type="GO" id="GO:0003677">
    <property type="term" value="F:DNA binding"/>
    <property type="evidence" value="ECO:0007669"/>
    <property type="project" value="UniProtKB-UniRule"/>
</dbReference>
<reference evidence="6 7" key="1">
    <citation type="submission" date="2018-07" db="EMBL/GenBank/DDBJ databases">
        <title>Genome guided investigation of antibiotics producing actinomycetales strain isolated from a Macau mangrove ecosystem.</title>
        <authorList>
            <person name="Hu D."/>
        </authorList>
    </citation>
    <scope>NUCLEOTIDE SEQUENCE [LARGE SCALE GENOMIC DNA]</scope>
    <source>
        <strain evidence="6 7">2297</strain>
    </source>
</reference>
<dbReference type="OrthoDB" id="9805134at2"/>
<evidence type="ECO:0000256" key="1">
    <source>
        <dbReference type="ARBA" id="ARBA00023015"/>
    </source>
</evidence>
<dbReference type="InterPro" id="IPR009057">
    <property type="entry name" value="Homeodomain-like_sf"/>
</dbReference>
<keyword evidence="2 4" id="KW-0238">DNA-binding</keyword>
<dbReference type="PANTHER" id="PTHR47506">
    <property type="entry name" value="TRANSCRIPTIONAL REGULATORY PROTEIN"/>
    <property type="match status" value="1"/>
</dbReference>
<dbReference type="PANTHER" id="PTHR47506:SF1">
    <property type="entry name" value="HTH-TYPE TRANSCRIPTIONAL REGULATOR YJDC"/>
    <property type="match status" value="1"/>
</dbReference>
<proteinExistence type="predicted"/>
<feature type="DNA-binding region" description="H-T-H motif" evidence="4">
    <location>
        <begin position="29"/>
        <end position="48"/>
    </location>
</feature>
<dbReference type="Proteomes" id="UP000253742">
    <property type="component" value="Unassembled WGS sequence"/>
</dbReference>
<evidence type="ECO:0000256" key="2">
    <source>
        <dbReference type="ARBA" id="ARBA00023125"/>
    </source>
</evidence>
<protein>
    <submittedName>
        <fullName evidence="6">TetR/AcrR family transcriptional regulator</fullName>
    </submittedName>
</protein>
<feature type="domain" description="HTH tetR-type" evidence="5">
    <location>
        <begin position="6"/>
        <end position="66"/>
    </location>
</feature>
<dbReference type="InterPro" id="IPR001647">
    <property type="entry name" value="HTH_TetR"/>
</dbReference>
<name>A0A369UXP2_9ACTN</name>
<comment type="caution">
    <text evidence="6">The sequence shown here is derived from an EMBL/GenBank/DDBJ whole genome shotgun (WGS) entry which is preliminary data.</text>
</comment>
<dbReference type="AlphaFoldDB" id="A0A369UXP2"/>
<evidence type="ECO:0000256" key="3">
    <source>
        <dbReference type="ARBA" id="ARBA00023163"/>
    </source>
</evidence>
<accession>A0A369UXP2</accession>
<dbReference type="Gene3D" id="1.10.10.60">
    <property type="entry name" value="Homeodomain-like"/>
    <property type="match status" value="1"/>
</dbReference>
<evidence type="ECO:0000313" key="7">
    <source>
        <dbReference type="Proteomes" id="UP000253742"/>
    </source>
</evidence>
<sequence length="200" mass="22117">MGRPRAFEETAVLDAAAAEFRLRGFAETSTEQLCEAAGVRRSSLYNAFVSKDELYVRALEQYVKRIRERLAGVLFDMELTGAERLTRLMDGVVEEERAAREQGHAAGCMVVHSRMNPELRRRDDRVTRILDRDMDEYVDIIGGVIRAGRVDGSIAADADPRAGSFLVMTLISGIRVSAQAGVGIETLRQVAMDGLRSLVV</sequence>
<dbReference type="EMBL" id="QQBH01000043">
    <property type="protein sequence ID" value="RDD84360.1"/>
    <property type="molecule type" value="Genomic_DNA"/>
</dbReference>